<feature type="transmembrane region" description="Helical" evidence="1">
    <location>
        <begin position="122"/>
        <end position="145"/>
    </location>
</feature>
<feature type="transmembrane region" description="Helical" evidence="1">
    <location>
        <begin position="752"/>
        <end position="775"/>
    </location>
</feature>
<keyword evidence="1" id="KW-0812">Transmembrane</keyword>
<feature type="chain" id="PRO_5016247893" description="Glycosyltransferase 2-like domain-containing protein" evidence="2">
    <location>
        <begin position="27"/>
        <end position="859"/>
    </location>
</feature>
<dbReference type="PANTHER" id="PTHR16779">
    <property type="entry name" value="BETA-1,4-MANNOSYLTRANSFERASE EGH"/>
    <property type="match status" value="1"/>
</dbReference>
<keyword evidence="2" id="KW-0732">Signal</keyword>
<feature type="transmembrane region" description="Helical" evidence="1">
    <location>
        <begin position="823"/>
        <end position="845"/>
    </location>
</feature>
<dbReference type="OrthoDB" id="5819582at2759"/>
<dbReference type="EMBL" id="KZ819605">
    <property type="protein sequence ID" value="PWN32422.1"/>
    <property type="molecule type" value="Genomic_DNA"/>
</dbReference>
<feature type="transmembrane region" description="Helical" evidence="1">
    <location>
        <begin position="282"/>
        <end position="305"/>
    </location>
</feature>
<sequence length="859" mass="98398">MLRRTIRLAFLTSIALLLQKLECGLGAFYPTMDAEVILQSQGTLWYPSWCSLTQDSQGRVIGTSTSVSDFLSSLVRIFTSFDNQQQLNDNSMLWTMPLQLWGMLYVMMCMPIVINLNAPRRFIFYAIMIVLLGFTYSQYLTFFIGMVVADLRASGLIKKLQHRSRIAFLSVELLLAATFFVFLCYNTIEGSIVRAISPTTFDRGVMGVDTQEDDFARQPMVLFRASLLYIWLEMSVTLQFLVDNFFLRAIGRVGFGFYVSQMSVLYLVIPPMVSKYHESGDLYWNGIICTWLACFTTNYVVAWILTKTVDRMGQIFSTWISKTMAREGFIGLIREGLKNTFNAICYLPRLCTTDFAKSVSSKGSKTRSFCHKVANWRTPVPIVPPPEHPLHYGLNQNELHSTLFDADISNDEQAVRTRKVLRIWSYMAPINALIISGIALTWGLLNPWHGFTTKNVVSFSAIWRAMWLFAVPYCIITFIGFATPDITRTPEQQKKQPVKREFIRNFYILSVTRGSNPEATRRAHSKLKKLEQYHPAVRVCVLTDEPYVYPDLDNIVCPKSYVSPKGLAKHKARALDYFRHTMQLGPYDFVLHMDEESTMDAESLRGCFDFVRYTTHHMGQGIIIYNGHNYWANWKAWLFAVADTIRVGDDLARFSLQTNVIHRPVFGIHGSFLLLNGEAENVVGWDFSSLAEDFEFSQAAWMKGFTLGRIHGVVREQSPEGFQDMLKQRRRWYMGIRQIRGVYYLPQLGIKLWTLGLFCLVATVANLLFSLLIQWSGPSPMWIYTLSVFCFGAFQWLYSGGLLFQEMDYGYKLRDAWQVPLHFLALIVIQPFMAAVEACAVVWAMSTEDGEVGFQVVKK</sequence>
<protein>
    <recommendedName>
        <fullName evidence="3">Glycosyltransferase 2-like domain-containing protein</fullName>
    </recommendedName>
</protein>
<dbReference type="GO" id="GO:0019187">
    <property type="term" value="F:beta-1,4-mannosyltransferase activity"/>
    <property type="evidence" value="ECO:0007669"/>
    <property type="project" value="InterPro"/>
</dbReference>
<feature type="transmembrane region" description="Helical" evidence="1">
    <location>
        <begin position="465"/>
        <end position="486"/>
    </location>
</feature>
<dbReference type="AlphaFoldDB" id="A0A316V4N8"/>
<keyword evidence="1" id="KW-1133">Transmembrane helix</keyword>
<gene>
    <name evidence="4" type="ORF">FA14DRAFT_161866</name>
</gene>
<organism evidence="4 5">
    <name type="scientific">Meira miltonrushii</name>
    <dbReference type="NCBI Taxonomy" id="1280837"/>
    <lineage>
        <taxon>Eukaryota</taxon>
        <taxon>Fungi</taxon>
        <taxon>Dikarya</taxon>
        <taxon>Basidiomycota</taxon>
        <taxon>Ustilaginomycotina</taxon>
        <taxon>Exobasidiomycetes</taxon>
        <taxon>Exobasidiales</taxon>
        <taxon>Brachybasidiaceae</taxon>
        <taxon>Meira</taxon>
    </lineage>
</organism>
<evidence type="ECO:0000256" key="1">
    <source>
        <dbReference type="SAM" id="Phobius"/>
    </source>
</evidence>
<dbReference type="RefSeq" id="XP_025352724.1">
    <property type="nucleotide sequence ID" value="XM_025499322.1"/>
</dbReference>
<feature type="transmembrane region" description="Helical" evidence="1">
    <location>
        <begin position="98"/>
        <end position="116"/>
    </location>
</feature>
<feature type="transmembrane region" description="Helical" evidence="1">
    <location>
        <begin position="166"/>
        <end position="188"/>
    </location>
</feature>
<evidence type="ECO:0000256" key="2">
    <source>
        <dbReference type="SAM" id="SignalP"/>
    </source>
</evidence>
<feature type="transmembrane region" description="Helical" evidence="1">
    <location>
        <begin position="781"/>
        <end position="803"/>
    </location>
</feature>
<dbReference type="GO" id="GO:0005737">
    <property type="term" value="C:cytoplasm"/>
    <property type="evidence" value="ECO:0007669"/>
    <property type="project" value="TreeGrafter"/>
</dbReference>
<proteinExistence type="predicted"/>
<reference evidence="4 5" key="1">
    <citation type="journal article" date="2018" name="Mol. Biol. Evol.">
        <title>Broad Genomic Sampling Reveals a Smut Pathogenic Ancestry of the Fungal Clade Ustilaginomycotina.</title>
        <authorList>
            <person name="Kijpornyongpan T."/>
            <person name="Mondo S.J."/>
            <person name="Barry K."/>
            <person name="Sandor L."/>
            <person name="Lee J."/>
            <person name="Lipzen A."/>
            <person name="Pangilinan J."/>
            <person name="LaButti K."/>
            <person name="Hainaut M."/>
            <person name="Henrissat B."/>
            <person name="Grigoriev I.V."/>
            <person name="Spatafora J.W."/>
            <person name="Aime M.C."/>
        </authorList>
    </citation>
    <scope>NUCLEOTIDE SEQUENCE [LARGE SCALE GENOMIC DNA]</scope>
    <source>
        <strain evidence="4 5">MCA 3882</strain>
    </source>
</reference>
<dbReference type="InterPro" id="IPR027389">
    <property type="entry name" value="B_mannosylTrfase_Bre-3/Egh"/>
</dbReference>
<accession>A0A316V4N8</accession>
<feature type="transmembrane region" description="Helical" evidence="1">
    <location>
        <begin position="423"/>
        <end position="445"/>
    </location>
</feature>
<dbReference type="PANTHER" id="PTHR16779:SF1">
    <property type="entry name" value="BETA-1,4-MANNOSYLTRANSFERASE EGH"/>
    <property type="match status" value="1"/>
</dbReference>
<dbReference type="InterPro" id="IPR029044">
    <property type="entry name" value="Nucleotide-diphossugar_trans"/>
</dbReference>
<dbReference type="GeneID" id="37021103"/>
<name>A0A316V4N8_9BASI</name>
<feature type="transmembrane region" description="Helical" evidence="1">
    <location>
        <begin position="249"/>
        <end position="270"/>
    </location>
</feature>
<keyword evidence="5" id="KW-1185">Reference proteome</keyword>
<dbReference type="Proteomes" id="UP000245771">
    <property type="component" value="Unassembled WGS sequence"/>
</dbReference>
<feature type="domain" description="Glycosyltransferase 2-like" evidence="3">
    <location>
        <begin position="590"/>
        <end position="791"/>
    </location>
</feature>
<dbReference type="SUPFAM" id="SSF53448">
    <property type="entry name" value="Nucleotide-diphospho-sugar transferases"/>
    <property type="match status" value="1"/>
</dbReference>
<evidence type="ECO:0000259" key="3">
    <source>
        <dbReference type="Pfam" id="PF13632"/>
    </source>
</evidence>
<dbReference type="Pfam" id="PF13632">
    <property type="entry name" value="Glyco_trans_2_3"/>
    <property type="match status" value="1"/>
</dbReference>
<keyword evidence="1" id="KW-0472">Membrane</keyword>
<feature type="signal peptide" evidence="2">
    <location>
        <begin position="1"/>
        <end position="26"/>
    </location>
</feature>
<dbReference type="STRING" id="1280837.A0A316V4N8"/>
<evidence type="ECO:0000313" key="4">
    <source>
        <dbReference type="EMBL" id="PWN32422.1"/>
    </source>
</evidence>
<evidence type="ECO:0000313" key="5">
    <source>
        <dbReference type="Proteomes" id="UP000245771"/>
    </source>
</evidence>
<feature type="transmembrane region" description="Helical" evidence="1">
    <location>
        <begin position="221"/>
        <end position="242"/>
    </location>
</feature>
<dbReference type="InterPro" id="IPR001173">
    <property type="entry name" value="Glyco_trans_2-like"/>
</dbReference>
<dbReference type="InParanoid" id="A0A316V4N8"/>